<dbReference type="RefSeq" id="WP_249300868.1">
    <property type="nucleotide sequence ID" value="NZ_JACRSP010000004.1"/>
</dbReference>
<dbReference type="Pfam" id="PF13346">
    <property type="entry name" value="ABC2_membrane_5"/>
    <property type="match status" value="1"/>
</dbReference>
<organism evidence="2 3">
    <name type="scientific">Feifania hominis</name>
    <dbReference type="NCBI Taxonomy" id="2763660"/>
    <lineage>
        <taxon>Bacteria</taxon>
        <taxon>Bacillati</taxon>
        <taxon>Bacillota</taxon>
        <taxon>Clostridia</taxon>
        <taxon>Eubacteriales</taxon>
        <taxon>Feifaniaceae</taxon>
        <taxon>Feifania</taxon>
    </lineage>
</organism>
<dbReference type="InterPro" id="IPR025699">
    <property type="entry name" value="ABC2_memb-like"/>
</dbReference>
<keyword evidence="3" id="KW-1185">Reference proteome</keyword>
<reference evidence="2" key="1">
    <citation type="submission" date="2020-08" db="EMBL/GenBank/DDBJ databases">
        <title>Genome public.</title>
        <authorList>
            <person name="Liu C."/>
            <person name="Sun Q."/>
        </authorList>
    </citation>
    <scope>NUCLEOTIDE SEQUENCE</scope>
    <source>
        <strain evidence="2">BX7</strain>
    </source>
</reference>
<proteinExistence type="predicted"/>
<feature type="transmembrane region" description="Helical" evidence="1">
    <location>
        <begin position="145"/>
        <end position="162"/>
    </location>
</feature>
<evidence type="ECO:0000256" key="1">
    <source>
        <dbReference type="SAM" id="Phobius"/>
    </source>
</evidence>
<name>A0A926DGY6_9FIRM</name>
<keyword evidence="1" id="KW-0472">Membrane</keyword>
<gene>
    <name evidence="2" type="ORF">H8695_09215</name>
</gene>
<protein>
    <submittedName>
        <fullName evidence="2">ABC-2 transporter permease</fullName>
    </submittedName>
</protein>
<evidence type="ECO:0000313" key="3">
    <source>
        <dbReference type="Proteomes" id="UP000620366"/>
    </source>
</evidence>
<comment type="caution">
    <text evidence="2">The sequence shown here is derived from an EMBL/GenBank/DDBJ whole genome shotgun (WGS) entry which is preliminary data.</text>
</comment>
<dbReference type="EMBL" id="JACRSP010000004">
    <property type="protein sequence ID" value="MBC8536865.1"/>
    <property type="molecule type" value="Genomic_DNA"/>
</dbReference>
<feature type="transmembrane region" description="Helical" evidence="1">
    <location>
        <begin position="118"/>
        <end position="138"/>
    </location>
</feature>
<keyword evidence="1" id="KW-0812">Transmembrane</keyword>
<feature type="transmembrane region" description="Helical" evidence="1">
    <location>
        <begin position="12"/>
        <end position="32"/>
    </location>
</feature>
<sequence>MLGLVCKDFYNLAKYLRTMLIAIVLFGVYAVMLGDVSIFSVMALIYPMMSVLSTFSYDNYSKFDTYGLCMPLKRSQFVGARYLLTLILLGLSTLLNCAAAVLAAERGANLGEVLLPCYVYFALGMLLCCVMIPVVYRFGVERSRLIVMALFLIPSIGFLVLFKSGGGFTPSEQAIRTLLYASPLLLLAALGLSFLISRHIFAKKEF</sequence>
<feature type="transmembrane region" description="Helical" evidence="1">
    <location>
        <begin position="174"/>
        <end position="196"/>
    </location>
</feature>
<evidence type="ECO:0000313" key="2">
    <source>
        <dbReference type="EMBL" id="MBC8536865.1"/>
    </source>
</evidence>
<feature type="transmembrane region" description="Helical" evidence="1">
    <location>
        <begin position="78"/>
        <end position="103"/>
    </location>
</feature>
<dbReference type="Proteomes" id="UP000620366">
    <property type="component" value="Unassembled WGS sequence"/>
</dbReference>
<accession>A0A926DGY6</accession>
<keyword evidence="1" id="KW-1133">Transmembrane helix</keyword>
<dbReference type="AlphaFoldDB" id="A0A926DGY6"/>